<evidence type="ECO:0000313" key="1">
    <source>
        <dbReference type="EMBL" id="KAB1086174.1"/>
    </source>
</evidence>
<dbReference type="Proteomes" id="UP000386575">
    <property type="component" value="Unassembled WGS sequence"/>
</dbReference>
<accession>A0A6A1TRC8</accession>
<dbReference type="AlphaFoldDB" id="A0A6A1TRC8"/>
<proteinExistence type="predicted"/>
<evidence type="ECO:0000313" key="2">
    <source>
        <dbReference type="Proteomes" id="UP000386575"/>
    </source>
</evidence>
<comment type="caution">
    <text evidence="1">The sequence shown here is derived from an EMBL/GenBank/DDBJ whole genome shotgun (WGS) entry which is preliminary data.</text>
</comment>
<reference evidence="1 2" key="1">
    <citation type="submission" date="2019-09" db="EMBL/GenBank/DDBJ databases">
        <title>Genome sequencing of Ng87 strain.</title>
        <authorList>
            <person name="Karasev E.S."/>
            <person name="Andronov E."/>
        </authorList>
    </citation>
    <scope>NUCLEOTIDE SEQUENCE [LARGE SCALE GENOMIC DNA]</scope>
    <source>
        <strain evidence="1 2">Ng87</strain>
    </source>
</reference>
<dbReference type="RefSeq" id="WP_151041693.1">
    <property type="nucleotide sequence ID" value="NZ_VZUL01000002.1"/>
</dbReference>
<gene>
    <name evidence="1" type="ORF">F4V91_06835</name>
</gene>
<organism evidence="1 2">
    <name type="scientific">Neorhizobium galegae</name>
    <name type="common">Rhizobium galegae</name>
    <dbReference type="NCBI Taxonomy" id="399"/>
    <lineage>
        <taxon>Bacteria</taxon>
        <taxon>Pseudomonadati</taxon>
        <taxon>Pseudomonadota</taxon>
        <taxon>Alphaproteobacteria</taxon>
        <taxon>Hyphomicrobiales</taxon>
        <taxon>Rhizobiaceae</taxon>
        <taxon>Rhizobium/Agrobacterium group</taxon>
        <taxon>Neorhizobium</taxon>
    </lineage>
</organism>
<sequence length="281" mass="32494">MTLHFVVVTPSDEVHRYVGAKKHTLIQKEVRETYSDLLGDSVINAVLIISPNKADKEIHEYFDQYIGDDSSVILAIDNSLSHSLKEFCTSCFVFYFDGSFENKNIQNYFGMLIHKVMRAFDYYAKSFDDEKYRKMCLLPFRNFKATELSDFHNIFKGGIPLKGFQDEFDKFVVAMRKRQKPKTVTTSEENYFIDDADHYFSYGHENHSKPGTKEPPHGGFCRLNSLMRFGKRYVTDGKYRHYNVTNEKGLIGGTFQDCHDAPVKIPAGKKHVNMFPNDDIP</sequence>
<name>A0A6A1TRC8_NEOGA</name>
<dbReference type="EMBL" id="VZUL01000002">
    <property type="protein sequence ID" value="KAB1086174.1"/>
    <property type="molecule type" value="Genomic_DNA"/>
</dbReference>
<protein>
    <submittedName>
        <fullName evidence="1">Uncharacterized protein</fullName>
    </submittedName>
</protein>